<dbReference type="RefSeq" id="XP_032826070.1">
    <property type="nucleotide sequence ID" value="XM_032970179.1"/>
</dbReference>
<dbReference type="Gene3D" id="1.20.1070.10">
    <property type="entry name" value="Rhodopsin 7-helix transmembrane proteins"/>
    <property type="match status" value="1"/>
</dbReference>
<dbReference type="InterPro" id="IPR003290">
    <property type="entry name" value="GPCR_2_GLP1/glucagon_rcpt"/>
</dbReference>
<dbReference type="Proteomes" id="UP001318040">
    <property type="component" value="Chromosome 43"/>
</dbReference>
<keyword evidence="18" id="KW-1185">Reference proteome</keyword>
<keyword evidence="10" id="KW-0675">Receptor</keyword>
<evidence type="ECO:0000256" key="5">
    <source>
        <dbReference type="ARBA" id="ARBA00022729"/>
    </source>
</evidence>
<name>A0AAJ7X9E2_PETMA</name>
<keyword evidence="11" id="KW-0325">Glycoprotein</keyword>
<dbReference type="InterPro" id="IPR036445">
    <property type="entry name" value="GPCR_2_extracell_dom_sf"/>
</dbReference>
<evidence type="ECO:0000256" key="6">
    <source>
        <dbReference type="ARBA" id="ARBA00022989"/>
    </source>
</evidence>
<dbReference type="GO" id="GO:0007188">
    <property type="term" value="P:adenylate cyclase-modulating G protein-coupled receptor signaling pathway"/>
    <property type="evidence" value="ECO:0007669"/>
    <property type="project" value="TreeGrafter"/>
</dbReference>
<accession>A0AAJ7X9E2</accession>
<evidence type="ECO:0000256" key="13">
    <source>
        <dbReference type="SAM" id="MobiDB-lite"/>
    </source>
</evidence>
<dbReference type="FunFam" id="1.20.1070.10:FF:000133">
    <property type="entry name" value="Glucagon receptor a"/>
    <property type="match status" value="1"/>
</dbReference>
<feature type="chain" id="PRO_5042611675" evidence="15">
    <location>
        <begin position="23"/>
        <end position="557"/>
    </location>
</feature>
<feature type="compositionally biased region" description="Basic and acidic residues" evidence="13">
    <location>
        <begin position="465"/>
        <end position="478"/>
    </location>
</feature>
<keyword evidence="9" id="KW-1015">Disulfide bond</keyword>
<dbReference type="InterPro" id="IPR000832">
    <property type="entry name" value="GPCR_2_secretin-like"/>
</dbReference>
<dbReference type="PANTHER" id="PTHR45620:SF36">
    <property type="match status" value="1"/>
</dbReference>
<dbReference type="Pfam" id="PF00002">
    <property type="entry name" value="7tm_2"/>
    <property type="match status" value="1"/>
</dbReference>
<dbReference type="InterPro" id="IPR017983">
    <property type="entry name" value="GPCR_2_secretin-like_CS"/>
</dbReference>
<protein>
    <submittedName>
        <fullName evidence="19">Glucagon receptor-like isoform X1</fullName>
    </submittedName>
</protein>
<comment type="similarity">
    <text evidence="2">Belongs to the G-protein coupled receptor 2 family.</text>
</comment>
<evidence type="ECO:0000256" key="10">
    <source>
        <dbReference type="ARBA" id="ARBA00023170"/>
    </source>
</evidence>
<dbReference type="GO" id="GO:0017046">
    <property type="term" value="F:peptide hormone binding"/>
    <property type="evidence" value="ECO:0007669"/>
    <property type="project" value="TreeGrafter"/>
</dbReference>
<feature type="signal peptide" evidence="15">
    <location>
        <begin position="1"/>
        <end position="22"/>
    </location>
</feature>
<feature type="compositionally biased region" description="Low complexity" evidence="13">
    <location>
        <begin position="500"/>
        <end position="510"/>
    </location>
</feature>
<evidence type="ECO:0000256" key="15">
    <source>
        <dbReference type="SAM" id="SignalP"/>
    </source>
</evidence>
<dbReference type="Pfam" id="PF02793">
    <property type="entry name" value="HRM"/>
    <property type="match status" value="1"/>
</dbReference>
<dbReference type="GO" id="GO:0005886">
    <property type="term" value="C:plasma membrane"/>
    <property type="evidence" value="ECO:0007669"/>
    <property type="project" value="UniProtKB-SubCell"/>
</dbReference>
<comment type="subcellular location">
    <subcellularLocation>
        <location evidence="1">Cell membrane</location>
        <topology evidence="1">Multi-pass membrane protein</topology>
    </subcellularLocation>
</comment>
<evidence type="ECO:0000259" key="17">
    <source>
        <dbReference type="PROSITE" id="PS50261"/>
    </source>
</evidence>
<evidence type="ECO:0000313" key="18">
    <source>
        <dbReference type="Proteomes" id="UP001318040"/>
    </source>
</evidence>
<dbReference type="GO" id="GO:0007166">
    <property type="term" value="P:cell surface receptor signaling pathway"/>
    <property type="evidence" value="ECO:0007669"/>
    <property type="project" value="InterPro"/>
</dbReference>
<feature type="region of interest" description="Disordered" evidence="13">
    <location>
        <begin position="533"/>
        <end position="557"/>
    </location>
</feature>
<feature type="transmembrane region" description="Helical" evidence="14">
    <location>
        <begin position="299"/>
        <end position="320"/>
    </location>
</feature>
<dbReference type="KEGG" id="pmrn:116951503"/>
<dbReference type="InterPro" id="IPR017981">
    <property type="entry name" value="GPCR_2-like_7TM"/>
</dbReference>
<gene>
    <name evidence="19" type="primary">LOC116951503</name>
</gene>
<keyword evidence="4 14" id="KW-0812">Transmembrane</keyword>
<keyword evidence="8 14" id="KW-0472">Membrane</keyword>
<evidence type="ECO:0000256" key="14">
    <source>
        <dbReference type="SAM" id="Phobius"/>
    </source>
</evidence>
<proteinExistence type="inferred from homology"/>
<dbReference type="InterPro" id="IPR001879">
    <property type="entry name" value="GPCR_2_extracellular_dom"/>
</dbReference>
<organism evidence="18 19">
    <name type="scientific">Petromyzon marinus</name>
    <name type="common">Sea lamprey</name>
    <dbReference type="NCBI Taxonomy" id="7757"/>
    <lineage>
        <taxon>Eukaryota</taxon>
        <taxon>Metazoa</taxon>
        <taxon>Chordata</taxon>
        <taxon>Craniata</taxon>
        <taxon>Vertebrata</taxon>
        <taxon>Cyclostomata</taxon>
        <taxon>Hyperoartia</taxon>
        <taxon>Petromyzontiformes</taxon>
        <taxon>Petromyzontidae</taxon>
        <taxon>Petromyzon</taxon>
    </lineage>
</organism>
<evidence type="ECO:0000313" key="19">
    <source>
        <dbReference type="RefSeq" id="XP_032826070.1"/>
    </source>
</evidence>
<dbReference type="CDD" id="cd15929">
    <property type="entry name" value="7tmB1_GlucagonR-like"/>
    <property type="match status" value="1"/>
</dbReference>
<dbReference type="SUPFAM" id="SSF111418">
    <property type="entry name" value="Hormone receptor domain"/>
    <property type="match status" value="1"/>
</dbReference>
<feature type="domain" description="G-protein coupled receptors family 2 profile 2" evidence="17">
    <location>
        <begin position="135"/>
        <end position="398"/>
    </location>
</feature>
<evidence type="ECO:0000256" key="9">
    <source>
        <dbReference type="ARBA" id="ARBA00023157"/>
    </source>
</evidence>
<evidence type="ECO:0000256" key="8">
    <source>
        <dbReference type="ARBA" id="ARBA00023136"/>
    </source>
</evidence>
<dbReference type="PRINTS" id="PR00249">
    <property type="entry name" value="GPCRSECRETIN"/>
</dbReference>
<evidence type="ECO:0000256" key="2">
    <source>
        <dbReference type="ARBA" id="ARBA00005314"/>
    </source>
</evidence>
<feature type="transmembrane region" description="Helical" evidence="14">
    <location>
        <begin position="260"/>
        <end position="279"/>
    </location>
</feature>
<dbReference type="GeneID" id="116951503"/>
<evidence type="ECO:0000256" key="1">
    <source>
        <dbReference type="ARBA" id="ARBA00004651"/>
    </source>
</evidence>
<dbReference type="Gene3D" id="4.10.1240.10">
    <property type="entry name" value="GPCR, family 2, extracellular hormone receptor domain"/>
    <property type="match status" value="1"/>
</dbReference>
<evidence type="ECO:0000256" key="11">
    <source>
        <dbReference type="ARBA" id="ARBA00023180"/>
    </source>
</evidence>
<dbReference type="PROSITE" id="PS50227">
    <property type="entry name" value="G_PROTEIN_RECEP_F2_3"/>
    <property type="match status" value="1"/>
</dbReference>
<dbReference type="InterPro" id="IPR050332">
    <property type="entry name" value="GPCR_2"/>
</dbReference>
<dbReference type="SMART" id="SM00008">
    <property type="entry name" value="HormR"/>
    <property type="match status" value="1"/>
</dbReference>
<evidence type="ECO:0000256" key="3">
    <source>
        <dbReference type="ARBA" id="ARBA00022475"/>
    </source>
</evidence>
<evidence type="ECO:0000256" key="12">
    <source>
        <dbReference type="ARBA" id="ARBA00023224"/>
    </source>
</evidence>
<reference evidence="19" key="1">
    <citation type="submission" date="2025-08" db="UniProtKB">
        <authorList>
            <consortium name="RefSeq"/>
        </authorList>
    </citation>
    <scope>IDENTIFICATION</scope>
    <source>
        <tissue evidence="19">Sperm</tissue>
    </source>
</reference>
<evidence type="ECO:0000256" key="7">
    <source>
        <dbReference type="ARBA" id="ARBA00023040"/>
    </source>
</evidence>
<dbReference type="PROSITE" id="PS50261">
    <property type="entry name" value="G_PROTEIN_RECEP_F2_4"/>
    <property type="match status" value="1"/>
</dbReference>
<keyword evidence="6 14" id="KW-1133">Transmembrane helix</keyword>
<dbReference type="PANTHER" id="PTHR45620">
    <property type="entry name" value="PDF RECEPTOR-LIKE PROTEIN-RELATED"/>
    <property type="match status" value="1"/>
</dbReference>
<evidence type="ECO:0000256" key="4">
    <source>
        <dbReference type="ARBA" id="ARBA00022692"/>
    </source>
</evidence>
<feature type="transmembrane region" description="Helical" evidence="14">
    <location>
        <begin position="141"/>
        <end position="160"/>
    </location>
</feature>
<dbReference type="GO" id="GO:0004967">
    <property type="term" value="F:glucagon receptor activity"/>
    <property type="evidence" value="ECO:0007669"/>
    <property type="project" value="InterPro"/>
</dbReference>
<keyword evidence="3" id="KW-1003">Cell membrane</keyword>
<dbReference type="SUPFAM" id="SSF81321">
    <property type="entry name" value="Family A G protein-coupled receptor-like"/>
    <property type="match status" value="1"/>
</dbReference>
<dbReference type="AlphaFoldDB" id="A0AAJ7X9E2"/>
<sequence>MGLNISKMWLLLLASAMPGTNSKILMDTYTKWMLYSMECKNKMEVQPHPDAGLFCNRSFDQYACWPDGQPDSLVNVSCPPFMPWFEKVRGGLAFRRCGADGQWVVDGDGLPWRDISQCQDESPKDNGTRNLLEGFKKMYTVGYSLSLAALVLALATFLMFRRLHCTRNYIHMNLFGSFILRAMSILVKDALLETHWEMDPSNATEWGAFLSAEVAVSCRTAQVLMQYCIVANYFWLLVEGLYLHTLLSVTVFSEEAHFRLYLLIGWGTPVIFVAPWVAMKFLRENSECWSQNNNLSYWWIIRSAILLANVINFVIFIRILKILISKLRAHQMGYTDYTFRLAKSTLTLIPLLGIHEVVVALITDEQALGALRILRLFYLLFLNSFQGLLVAILYCFVTREVQAEVRKRWHRWRLGQDLQGRHMYISVTRLRTSIGRAGNGDAGAKRDDGSAPFGAVPEAAVAFRSTDREESARPRDAPFPRSDWVPRGRLGGHLSRDESGSGTAATSGAAAAGGGFLPLRQAACGRAFLDERKTESDSGGTFTDSDIAPALVTETRP</sequence>
<feature type="transmembrane region" description="Helical" evidence="14">
    <location>
        <begin position="341"/>
        <end position="363"/>
    </location>
</feature>
<evidence type="ECO:0000259" key="16">
    <source>
        <dbReference type="PROSITE" id="PS50227"/>
    </source>
</evidence>
<keyword evidence="5 15" id="KW-0732">Signal</keyword>
<dbReference type="PROSITE" id="PS00649">
    <property type="entry name" value="G_PROTEIN_RECEP_F2_1"/>
    <property type="match status" value="1"/>
</dbReference>
<keyword evidence="7" id="KW-0297">G-protein coupled receptor</keyword>
<dbReference type="PRINTS" id="PR01353">
    <property type="entry name" value="GLUCAGNFAMLY"/>
</dbReference>
<feature type="domain" description="G-protein coupled receptors family 2 profile 1" evidence="16">
    <location>
        <begin position="38"/>
        <end position="122"/>
    </location>
</feature>
<feature type="transmembrane region" description="Helical" evidence="14">
    <location>
        <begin position="375"/>
        <end position="397"/>
    </location>
</feature>
<keyword evidence="12" id="KW-0807">Transducer</keyword>
<feature type="region of interest" description="Disordered" evidence="13">
    <location>
        <begin position="463"/>
        <end position="512"/>
    </location>
</feature>